<dbReference type="Proteomes" id="UP000824890">
    <property type="component" value="Unassembled WGS sequence"/>
</dbReference>
<comment type="caution">
    <text evidence="2">The sequence shown here is derived from an EMBL/GenBank/DDBJ whole genome shotgun (WGS) entry which is preliminary data.</text>
</comment>
<feature type="domain" description="Dof-type" evidence="1">
    <location>
        <begin position="10"/>
        <end position="33"/>
    </location>
</feature>
<reference evidence="2 3" key="1">
    <citation type="submission" date="2021-05" db="EMBL/GenBank/DDBJ databases">
        <title>Genome Assembly of Synthetic Allotetraploid Brassica napus Reveals Homoeologous Exchanges between Subgenomes.</title>
        <authorList>
            <person name="Davis J.T."/>
        </authorList>
    </citation>
    <scope>NUCLEOTIDE SEQUENCE [LARGE SCALE GENOMIC DNA]</scope>
    <source>
        <strain evidence="3">cv. Da-Ae</strain>
        <tissue evidence="2">Seedling</tissue>
    </source>
</reference>
<dbReference type="Pfam" id="PF02701">
    <property type="entry name" value="Zn_ribbon_Dof"/>
    <property type="match status" value="1"/>
</dbReference>
<keyword evidence="3" id="KW-1185">Reference proteome</keyword>
<evidence type="ECO:0000313" key="3">
    <source>
        <dbReference type="Proteomes" id="UP000824890"/>
    </source>
</evidence>
<name>A0ABQ7YMB4_BRANA</name>
<evidence type="ECO:0000259" key="1">
    <source>
        <dbReference type="Pfam" id="PF02701"/>
    </source>
</evidence>
<proteinExistence type="predicted"/>
<evidence type="ECO:0000313" key="2">
    <source>
        <dbReference type="EMBL" id="KAH0869258.1"/>
    </source>
</evidence>
<accession>A0ABQ7YMB4</accession>
<protein>
    <recommendedName>
        <fullName evidence="1">Dof-type domain-containing protein</fullName>
    </recommendedName>
</protein>
<organism evidence="2 3">
    <name type="scientific">Brassica napus</name>
    <name type="common">Rape</name>
    <dbReference type="NCBI Taxonomy" id="3708"/>
    <lineage>
        <taxon>Eukaryota</taxon>
        <taxon>Viridiplantae</taxon>
        <taxon>Streptophyta</taxon>
        <taxon>Embryophyta</taxon>
        <taxon>Tracheophyta</taxon>
        <taxon>Spermatophyta</taxon>
        <taxon>Magnoliopsida</taxon>
        <taxon>eudicotyledons</taxon>
        <taxon>Gunneridae</taxon>
        <taxon>Pentapetalae</taxon>
        <taxon>rosids</taxon>
        <taxon>malvids</taxon>
        <taxon>Brassicales</taxon>
        <taxon>Brassicaceae</taxon>
        <taxon>Brassiceae</taxon>
        <taxon>Brassica</taxon>
    </lineage>
</organism>
<dbReference type="InterPro" id="IPR003851">
    <property type="entry name" value="Znf_Dof"/>
</dbReference>
<gene>
    <name evidence="2" type="ORF">HID58_076280</name>
</gene>
<dbReference type="EMBL" id="JAGKQM010000017">
    <property type="protein sequence ID" value="KAH0869258.1"/>
    <property type="molecule type" value="Genomic_DNA"/>
</dbReference>
<sequence length="47" mass="5327">MDEEKPPPQSLSQPRYTCKNCRRLLTHGGTLRTYQLVEVAVKPTVQG</sequence>